<geneLocation type="plasmid" evidence="1">
    <name>pJB37</name>
</geneLocation>
<dbReference type="RefSeq" id="WP_223218633.1">
    <property type="nucleotide sequence ID" value="NZ_CAADPS010000229.1"/>
</dbReference>
<proteinExistence type="predicted"/>
<accession>A0A1V0M6C5</accession>
<organism evidence="1">
    <name type="scientific">Pseudomonas aeruginosa</name>
    <dbReference type="NCBI Taxonomy" id="287"/>
    <lineage>
        <taxon>Bacteria</taxon>
        <taxon>Pseudomonadati</taxon>
        <taxon>Pseudomonadota</taxon>
        <taxon>Gammaproteobacteria</taxon>
        <taxon>Pseudomonadales</taxon>
        <taxon>Pseudomonadaceae</taxon>
        <taxon>Pseudomonas</taxon>
    </lineage>
</organism>
<dbReference type="AlphaFoldDB" id="A0A1V0M6C5"/>
<protein>
    <submittedName>
        <fullName evidence="1">Uncharacterized protein</fullName>
    </submittedName>
</protein>
<reference evidence="1" key="1">
    <citation type="submission" date="2017-01" db="EMBL/GenBank/DDBJ databases">
        <title>Complete nucleotide sequence of an IncP-2 blaVIM-2-harboring megaplasmid from Pseudomonas aeruginosa.</title>
        <authorList>
            <person name="Botelho J."/>
            <person name="Grosso F."/>
            <person name="Mabrouk A."/>
            <person name="Peixe L."/>
        </authorList>
    </citation>
    <scope>NUCLEOTIDE SEQUENCE</scope>
    <source>
        <strain evidence="1">FFUP_PS_37</strain>
        <plasmid evidence="1">pJB37</plasmid>
    </source>
</reference>
<dbReference type="EMBL" id="KY494864">
    <property type="protein sequence ID" value="ARD70449.1"/>
    <property type="molecule type" value="Genomic_DNA"/>
</dbReference>
<keyword evidence="1" id="KW-0614">Plasmid</keyword>
<name>A0A1V0M6C5_PSEAI</name>
<evidence type="ECO:0000313" key="1">
    <source>
        <dbReference type="EMBL" id="ARD70449.1"/>
    </source>
</evidence>
<sequence length="345" mass="39482">MNTYIPSQTTPNRLGADSRAWSARVRAEMQEMLQEWFNSATQCEEADVDHEFNRALEHLMIFAERPQDLVAEDASYDLATLPRFDQFCEESETARLSGEGAFIRYEHAAQLVRALELKVSQADFNYDSDRAAWQRREAELLALLGSPTTTPIHQCREMHNPLWEDCTTEDAEKARAEGLEVRTMYCLPEDAVRVGLEQENQDLRLQCGGMEMTIDELRGSLRQLQHQLAEISTDAVQGVEPVAKCGRGPVASFCHLTDYGRQVLPEGRHSLYLAAQVKNGVLLIPDNLLSHRQSWRAAFERLIELEPESHQPDCDERGFWKHELRAFDHMYADLDRLKAAHRDKV</sequence>
<dbReference type="GeneID" id="93444927"/>